<keyword evidence="8" id="KW-1185">Reference proteome</keyword>
<gene>
    <name evidence="7" type="primary">egtB</name>
    <name evidence="7" type="ORF">QF205_15025</name>
</gene>
<keyword evidence="2" id="KW-0408">Iron</keyword>
<dbReference type="InterPro" id="IPR051043">
    <property type="entry name" value="Sulfatase_Mod_Factor_Kinase"/>
</dbReference>
<dbReference type="InterPro" id="IPR016187">
    <property type="entry name" value="CTDL_fold"/>
</dbReference>
<dbReference type="Proteomes" id="UP001160550">
    <property type="component" value="Unassembled WGS sequence"/>
</dbReference>
<evidence type="ECO:0000256" key="1">
    <source>
        <dbReference type="ARBA" id="ARBA00023002"/>
    </source>
</evidence>
<dbReference type="NCBIfam" id="TIGR03440">
    <property type="entry name" value="egtB_TIGR03440"/>
    <property type="match status" value="1"/>
</dbReference>
<dbReference type="InterPro" id="IPR034660">
    <property type="entry name" value="DinB/YfiT-like"/>
</dbReference>
<feature type="domain" description="DinB-like" evidence="6">
    <location>
        <begin position="27"/>
        <end position="152"/>
    </location>
</feature>
<dbReference type="PANTHER" id="PTHR23150">
    <property type="entry name" value="SULFATASE MODIFYING FACTOR 1, 2"/>
    <property type="match status" value="1"/>
</dbReference>
<dbReference type="RefSeq" id="WP_280943587.1">
    <property type="nucleotide sequence ID" value="NZ_JARYGX010000027.1"/>
</dbReference>
<dbReference type="InterPro" id="IPR005532">
    <property type="entry name" value="SUMF_dom"/>
</dbReference>
<proteinExistence type="predicted"/>
<sequence length="436" mass="48368">MSSPQASRATPAPDPATGGKVREWFASVRSRSRRLAAPLSAEDAQLQSMPDASPAKWHLAHTTWFFARFVLDDADAIPDGWDVLFNSYYVGAGDRHPRARRGVLSRPTLAEVLAWREDIDARVLRMLDAACVDQARLETLVLGVHHEQQHQELLLTDIKHALWCNPLAPAYRHDLPRAEPVVSAVDAGPAWLACDEAIVEIGAPRWPDAGADFAYDNETPRHRALLAAHAIARRPVDNAAYAAFVADGGYRSPTLWLSDGWDLVQREGWQRPLYWHEDGEREFTLAGWQPRDPRAPVCHLSHYEADAFARWAGARLPTEIEWEAAAASCTLDGNFADDEAPLHPHAARTASHDGAPQGMFGDTWEWTSSAYGAYPGFRPLAGTLGEYNGKFMSGQLVLRGGSCATPRGHVRASYRNFFPPHARWQFSGLRLAKDFD</sequence>
<evidence type="ECO:0000313" key="7">
    <source>
        <dbReference type="EMBL" id="MDH7454372.1"/>
    </source>
</evidence>
<dbReference type="EMBL" id="JARYGX010000027">
    <property type="protein sequence ID" value="MDH7454372.1"/>
    <property type="molecule type" value="Genomic_DNA"/>
</dbReference>
<dbReference type="Pfam" id="PF03781">
    <property type="entry name" value="FGE-sulfatase"/>
    <property type="match status" value="1"/>
</dbReference>
<dbReference type="PANTHER" id="PTHR23150:SF36">
    <property type="entry name" value="HERCYNINE OXYGENASE"/>
    <property type="match status" value="1"/>
</dbReference>
<reference evidence="7" key="2">
    <citation type="submission" date="2023-04" db="EMBL/GenBank/DDBJ databases">
        <authorList>
            <person name="Sun J.-Q."/>
        </authorList>
    </citation>
    <scope>NUCLEOTIDE SEQUENCE</scope>
    <source>
        <strain evidence="7">CC-YY355</strain>
    </source>
</reference>
<comment type="pathway">
    <text evidence="3">Amino-acid biosynthesis; ergothioneine biosynthesis.</text>
</comment>
<comment type="caution">
    <text evidence="7">The sequence shown here is derived from an EMBL/GenBank/DDBJ whole genome shotgun (WGS) entry which is preliminary data.</text>
</comment>
<organism evidence="7 8">
    <name type="scientific">Luteimonas composti</name>
    <dbReference type="NCBI Taxonomy" id="398257"/>
    <lineage>
        <taxon>Bacteria</taxon>
        <taxon>Pseudomonadati</taxon>
        <taxon>Pseudomonadota</taxon>
        <taxon>Gammaproteobacteria</taxon>
        <taxon>Lysobacterales</taxon>
        <taxon>Lysobacteraceae</taxon>
        <taxon>Luteimonas</taxon>
    </lineage>
</organism>
<keyword evidence="1" id="KW-0560">Oxidoreductase</keyword>
<feature type="domain" description="Sulfatase-modifying factor enzyme-like" evidence="5">
    <location>
        <begin position="212"/>
        <end position="433"/>
    </location>
</feature>
<evidence type="ECO:0000256" key="3">
    <source>
        <dbReference type="ARBA" id="ARBA00037882"/>
    </source>
</evidence>
<dbReference type="Gene3D" id="3.90.1580.10">
    <property type="entry name" value="paralog of FGE (formylglycine-generating enzyme)"/>
    <property type="match status" value="1"/>
</dbReference>
<feature type="region of interest" description="Disordered" evidence="4">
    <location>
        <begin position="1"/>
        <end position="21"/>
    </location>
</feature>
<dbReference type="SUPFAM" id="SSF109854">
    <property type="entry name" value="DinB/YfiT-like putative metalloenzymes"/>
    <property type="match status" value="1"/>
</dbReference>
<dbReference type="Pfam" id="PF12867">
    <property type="entry name" value="DinB_2"/>
    <property type="match status" value="1"/>
</dbReference>
<protein>
    <submittedName>
        <fullName evidence="7">Ergothioneine biosynthesis protein EgtB</fullName>
    </submittedName>
</protein>
<dbReference type="InterPro" id="IPR042095">
    <property type="entry name" value="SUMF_sf"/>
</dbReference>
<name>A0ABT6MUR1_9GAMM</name>
<evidence type="ECO:0000313" key="8">
    <source>
        <dbReference type="Proteomes" id="UP001160550"/>
    </source>
</evidence>
<evidence type="ECO:0000259" key="5">
    <source>
        <dbReference type="Pfam" id="PF03781"/>
    </source>
</evidence>
<evidence type="ECO:0000256" key="4">
    <source>
        <dbReference type="SAM" id="MobiDB-lite"/>
    </source>
</evidence>
<dbReference type="SUPFAM" id="SSF56436">
    <property type="entry name" value="C-type lectin-like"/>
    <property type="match status" value="1"/>
</dbReference>
<accession>A0ABT6MUR1</accession>
<evidence type="ECO:0000259" key="6">
    <source>
        <dbReference type="Pfam" id="PF12867"/>
    </source>
</evidence>
<reference evidence="7" key="1">
    <citation type="journal article" date="2007" name="Int. J. Syst. Evol. Microbiol.">
        <title>Luteimonas composti sp. nov., a moderately thermophilic bacterium isolated from food waste.</title>
        <authorList>
            <person name="Young C.C."/>
            <person name="Kampfer P."/>
            <person name="Chen W.M."/>
            <person name="Yen W.S."/>
            <person name="Arun A.B."/>
            <person name="Lai W.A."/>
            <person name="Shen F.T."/>
            <person name="Rekha P.D."/>
            <person name="Lin K.Y."/>
            <person name="Chou J.H."/>
        </authorList>
    </citation>
    <scope>NUCLEOTIDE SEQUENCE</scope>
    <source>
        <strain evidence="7">CC-YY355</strain>
    </source>
</reference>
<evidence type="ECO:0000256" key="2">
    <source>
        <dbReference type="ARBA" id="ARBA00023004"/>
    </source>
</evidence>
<dbReference type="InterPro" id="IPR024775">
    <property type="entry name" value="DinB-like"/>
</dbReference>
<dbReference type="InterPro" id="IPR017806">
    <property type="entry name" value="EgtB"/>
</dbReference>